<keyword evidence="2" id="KW-1185">Reference proteome</keyword>
<accession>M0L063</accession>
<dbReference type="AlphaFoldDB" id="M0L063"/>
<evidence type="ECO:0000313" key="2">
    <source>
        <dbReference type="Proteomes" id="UP000011623"/>
    </source>
</evidence>
<evidence type="ECO:0000313" key="1">
    <source>
        <dbReference type="EMBL" id="EMA25400.1"/>
    </source>
</evidence>
<name>M0L063_9EURY</name>
<proteinExistence type="predicted"/>
<reference evidence="1 2" key="1">
    <citation type="journal article" date="2014" name="PLoS Genet.">
        <title>Phylogenetically driven sequencing of extremely halophilic archaea reveals strategies for static and dynamic osmo-response.</title>
        <authorList>
            <person name="Becker E.A."/>
            <person name="Seitzer P.M."/>
            <person name="Tritt A."/>
            <person name="Larsen D."/>
            <person name="Krusor M."/>
            <person name="Yao A.I."/>
            <person name="Wu D."/>
            <person name="Madern D."/>
            <person name="Eisen J.A."/>
            <person name="Darling A.E."/>
            <person name="Facciotti M.T."/>
        </authorList>
    </citation>
    <scope>NUCLEOTIDE SEQUENCE [LARGE SCALE GENOMIC DNA]</scope>
    <source>
        <strain evidence="1 2">JCM 13557</strain>
    </source>
</reference>
<organism evidence="1 2">
    <name type="scientific">Haloarcula amylolytica JCM 13557</name>
    <dbReference type="NCBI Taxonomy" id="1227452"/>
    <lineage>
        <taxon>Archaea</taxon>
        <taxon>Methanobacteriati</taxon>
        <taxon>Methanobacteriota</taxon>
        <taxon>Stenosarchaea group</taxon>
        <taxon>Halobacteria</taxon>
        <taxon>Halobacteriales</taxon>
        <taxon>Haloarculaceae</taxon>
        <taxon>Haloarcula</taxon>
    </lineage>
</organism>
<dbReference type="EMBL" id="AOLW01000007">
    <property type="protein sequence ID" value="EMA25400.1"/>
    <property type="molecule type" value="Genomic_DNA"/>
</dbReference>
<comment type="caution">
    <text evidence="1">The sequence shown here is derived from an EMBL/GenBank/DDBJ whole genome shotgun (WGS) entry which is preliminary data.</text>
</comment>
<dbReference type="Proteomes" id="UP000011623">
    <property type="component" value="Unassembled WGS sequence"/>
</dbReference>
<sequence length="69" mass="7882">MTKLESHIYKINSVHSIREKLKIADLNPRTLEMIKMDLMARTESSMLEGVQTTTPSQKALKAKLLILSR</sequence>
<protein>
    <submittedName>
        <fullName evidence="1">Uncharacterized protein</fullName>
    </submittedName>
</protein>
<gene>
    <name evidence="1" type="ORF">C442_03041</name>
</gene>